<keyword evidence="2" id="KW-1133">Transmembrane helix</keyword>
<feature type="transmembrane region" description="Helical" evidence="2">
    <location>
        <begin position="76"/>
        <end position="99"/>
    </location>
</feature>
<keyword evidence="5" id="KW-1185">Reference proteome</keyword>
<protein>
    <submittedName>
        <fullName evidence="4">Uncharacterized protein</fullName>
    </submittedName>
</protein>
<keyword evidence="2" id="KW-0812">Transmembrane</keyword>
<evidence type="ECO:0000313" key="4">
    <source>
        <dbReference type="EMBL" id="MDQ6411993.1"/>
    </source>
</evidence>
<reference evidence="4" key="1">
    <citation type="submission" date="2022-06" db="EMBL/GenBank/DDBJ databases">
        <title>PHB producers.</title>
        <authorList>
            <person name="Besaury L."/>
        </authorList>
    </citation>
    <scope>NUCLEOTIDE SEQUENCE</scope>
    <source>
        <strain evidence="4 5">SEWS6</strain>
    </source>
</reference>
<accession>A0AAP5BI64</accession>
<evidence type="ECO:0000313" key="3">
    <source>
        <dbReference type="EMBL" id="MCX4150175.1"/>
    </source>
</evidence>
<feature type="region of interest" description="Disordered" evidence="1">
    <location>
        <begin position="186"/>
        <end position="211"/>
    </location>
</feature>
<dbReference type="AlphaFoldDB" id="A0AAP5BI64"/>
<comment type="caution">
    <text evidence="4">The sequence shown here is derived from an EMBL/GenBank/DDBJ whole genome shotgun (WGS) entry which is preliminary data.</text>
</comment>
<sequence>MGFEMPDVDGTTEGALRVEMKNSWLTAQRSYNGSLYLLVAGVLMAFVGIGAFIGTVPDFATFLNGETPALKGHWEAYAIASIRPFGLLVFLEAIAWFLLRQYRSSTEDFKAFYRVYLKRSNYFVARKAYAEMETTEKSLLLGAALLSEDLSGRLAVGQTTEAIEAMKVDDANPVFSILSDAVGRIRGKEKRGETDKKLADDSKTKDEKKSD</sequence>
<keyword evidence="2" id="KW-0472">Membrane</keyword>
<dbReference type="RefSeq" id="WP_266260928.1">
    <property type="nucleotide sequence ID" value="NZ_JAMXWF010000037.1"/>
</dbReference>
<evidence type="ECO:0000313" key="6">
    <source>
        <dbReference type="Proteomes" id="UP001242288"/>
    </source>
</evidence>
<evidence type="ECO:0000256" key="2">
    <source>
        <dbReference type="SAM" id="Phobius"/>
    </source>
</evidence>
<feature type="transmembrane region" description="Helical" evidence="2">
    <location>
        <begin position="35"/>
        <end position="56"/>
    </location>
</feature>
<dbReference type="EMBL" id="JAPKHW010000037">
    <property type="protein sequence ID" value="MCX4150175.1"/>
    <property type="molecule type" value="Genomic_DNA"/>
</dbReference>
<name>A0AAP5BI64_9BURK</name>
<evidence type="ECO:0000256" key="1">
    <source>
        <dbReference type="SAM" id="MobiDB-lite"/>
    </source>
</evidence>
<gene>
    <name evidence="4" type="ORF">NIE36_33185</name>
    <name evidence="3" type="ORF">OSB80_33255</name>
</gene>
<proteinExistence type="predicted"/>
<dbReference type="EMBL" id="JAMXWF010000037">
    <property type="protein sequence ID" value="MDQ6411993.1"/>
    <property type="molecule type" value="Genomic_DNA"/>
</dbReference>
<dbReference type="Proteomes" id="UP001209412">
    <property type="component" value="Unassembled WGS sequence"/>
</dbReference>
<dbReference type="Proteomes" id="UP001242288">
    <property type="component" value="Unassembled WGS sequence"/>
</dbReference>
<evidence type="ECO:0000313" key="5">
    <source>
        <dbReference type="Proteomes" id="UP001209412"/>
    </source>
</evidence>
<feature type="compositionally biased region" description="Basic and acidic residues" evidence="1">
    <location>
        <begin position="190"/>
        <end position="211"/>
    </location>
</feature>
<organism evidence="4 6">
    <name type="scientific">Paraburkholderia madseniana</name>
    <dbReference type="NCBI Taxonomy" id="2599607"/>
    <lineage>
        <taxon>Bacteria</taxon>
        <taxon>Pseudomonadati</taxon>
        <taxon>Pseudomonadota</taxon>
        <taxon>Betaproteobacteria</taxon>
        <taxon>Burkholderiales</taxon>
        <taxon>Burkholderiaceae</taxon>
        <taxon>Paraburkholderia</taxon>
    </lineage>
</organism>